<sequence length="92" mass="10927">MEPEGGHRNSVIKRPTPSVWARYYYDMDVFKSPRISFQRRERPLWESNIETDAAHREVKLVTIRCPAIRARPHPVDTAINIFVRAPDHRRFD</sequence>
<proteinExistence type="predicted"/>
<dbReference type="EMBL" id="BGZK01000236">
    <property type="protein sequence ID" value="GBP30735.1"/>
    <property type="molecule type" value="Genomic_DNA"/>
</dbReference>
<organism evidence="1 2">
    <name type="scientific">Eumeta variegata</name>
    <name type="common">Bagworm moth</name>
    <name type="synonym">Eumeta japonica</name>
    <dbReference type="NCBI Taxonomy" id="151549"/>
    <lineage>
        <taxon>Eukaryota</taxon>
        <taxon>Metazoa</taxon>
        <taxon>Ecdysozoa</taxon>
        <taxon>Arthropoda</taxon>
        <taxon>Hexapoda</taxon>
        <taxon>Insecta</taxon>
        <taxon>Pterygota</taxon>
        <taxon>Neoptera</taxon>
        <taxon>Endopterygota</taxon>
        <taxon>Lepidoptera</taxon>
        <taxon>Glossata</taxon>
        <taxon>Ditrysia</taxon>
        <taxon>Tineoidea</taxon>
        <taxon>Psychidae</taxon>
        <taxon>Oiketicinae</taxon>
        <taxon>Eumeta</taxon>
    </lineage>
</organism>
<reference evidence="1 2" key="1">
    <citation type="journal article" date="2019" name="Commun. Biol.">
        <title>The bagworm genome reveals a unique fibroin gene that provides high tensile strength.</title>
        <authorList>
            <person name="Kono N."/>
            <person name="Nakamura H."/>
            <person name="Ohtoshi R."/>
            <person name="Tomita M."/>
            <person name="Numata K."/>
            <person name="Arakawa K."/>
        </authorList>
    </citation>
    <scope>NUCLEOTIDE SEQUENCE [LARGE SCALE GENOMIC DNA]</scope>
</reference>
<evidence type="ECO:0000313" key="1">
    <source>
        <dbReference type="EMBL" id="GBP30735.1"/>
    </source>
</evidence>
<gene>
    <name evidence="1" type="ORF">EVAR_75959_1</name>
</gene>
<name>A0A4C1UWC3_EUMVA</name>
<protein>
    <submittedName>
        <fullName evidence="1">Uncharacterized protein</fullName>
    </submittedName>
</protein>
<keyword evidence="2" id="KW-1185">Reference proteome</keyword>
<accession>A0A4C1UWC3</accession>
<dbReference type="Proteomes" id="UP000299102">
    <property type="component" value="Unassembled WGS sequence"/>
</dbReference>
<evidence type="ECO:0000313" key="2">
    <source>
        <dbReference type="Proteomes" id="UP000299102"/>
    </source>
</evidence>
<dbReference type="AlphaFoldDB" id="A0A4C1UWC3"/>
<comment type="caution">
    <text evidence="1">The sequence shown here is derived from an EMBL/GenBank/DDBJ whole genome shotgun (WGS) entry which is preliminary data.</text>
</comment>